<dbReference type="SUPFAM" id="SSF51182">
    <property type="entry name" value="RmlC-like cupins"/>
    <property type="match status" value="1"/>
</dbReference>
<evidence type="ECO:0000313" key="4">
    <source>
        <dbReference type="EMBL" id="HIV62128.1"/>
    </source>
</evidence>
<evidence type="ECO:0000313" key="5">
    <source>
        <dbReference type="Proteomes" id="UP000886808"/>
    </source>
</evidence>
<dbReference type="NCBIfam" id="TIGR01221">
    <property type="entry name" value="rmlC"/>
    <property type="match status" value="1"/>
</dbReference>
<organism evidence="4 5">
    <name type="scientific">Candidatus Butyricicoccus avistercoris</name>
    <dbReference type="NCBI Taxonomy" id="2838518"/>
    <lineage>
        <taxon>Bacteria</taxon>
        <taxon>Bacillati</taxon>
        <taxon>Bacillota</taxon>
        <taxon>Clostridia</taxon>
        <taxon>Eubacteriales</taxon>
        <taxon>Butyricicoccaceae</taxon>
        <taxon>Butyricicoccus</taxon>
    </lineage>
</organism>
<feature type="active site" description="Proton acceptor" evidence="1">
    <location>
        <position position="62"/>
    </location>
</feature>
<dbReference type="AlphaFoldDB" id="A0A9D1THS1"/>
<dbReference type="EC" id="5.1.3.13" evidence="3"/>
<dbReference type="GO" id="GO:0008830">
    <property type="term" value="F:dTDP-4-dehydrorhamnose 3,5-epimerase activity"/>
    <property type="evidence" value="ECO:0007669"/>
    <property type="project" value="UniProtKB-UniRule"/>
</dbReference>
<sequence>MIVQQLVIPEVKLILPTYFEDYRGYYCESYSKRTLEEHGINDEFIQDNHFFSLKRGTVRGIHFQNNPYAQAKLVRCTKGSMIDVAVDLRKNSPTYKKWVSVILSAENRKQIYIPEGFGHCCISLEDYTEGQYKVNKFYEPKYDRAIAWNDPELAITWGMRDDEIIVSPKDSVAPLLKDSDVNF</sequence>
<comment type="subunit">
    <text evidence="3">Homodimer.</text>
</comment>
<dbReference type="EMBL" id="DXIE01000028">
    <property type="protein sequence ID" value="HIV62128.1"/>
    <property type="molecule type" value="Genomic_DNA"/>
</dbReference>
<dbReference type="Gene3D" id="2.60.120.10">
    <property type="entry name" value="Jelly Rolls"/>
    <property type="match status" value="1"/>
</dbReference>
<proteinExistence type="inferred from homology"/>
<evidence type="ECO:0000256" key="2">
    <source>
        <dbReference type="PIRSR" id="PIRSR600888-3"/>
    </source>
</evidence>
<protein>
    <recommendedName>
        <fullName evidence="3">dTDP-4-dehydrorhamnose 3,5-epimerase</fullName>
        <ecNumber evidence="3">5.1.3.13</ecNumber>
    </recommendedName>
    <alternativeName>
        <fullName evidence="3">Thymidine diphospho-4-keto-rhamnose 3,5-epimerase</fullName>
    </alternativeName>
</protein>
<dbReference type="Proteomes" id="UP000886808">
    <property type="component" value="Unassembled WGS sequence"/>
</dbReference>
<accession>A0A9D1THS1</accession>
<evidence type="ECO:0000256" key="1">
    <source>
        <dbReference type="PIRSR" id="PIRSR600888-1"/>
    </source>
</evidence>
<dbReference type="InterPro" id="IPR000888">
    <property type="entry name" value="RmlC-like"/>
</dbReference>
<keyword evidence="3 4" id="KW-0413">Isomerase</keyword>
<name>A0A9D1THS1_9FIRM</name>
<reference evidence="4" key="1">
    <citation type="journal article" date="2021" name="PeerJ">
        <title>Extensive microbial diversity within the chicken gut microbiome revealed by metagenomics and culture.</title>
        <authorList>
            <person name="Gilroy R."/>
            <person name="Ravi A."/>
            <person name="Getino M."/>
            <person name="Pursley I."/>
            <person name="Horton D.L."/>
            <person name="Alikhan N.F."/>
            <person name="Baker D."/>
            <person name="Gharbi K."/>
            <person name="Hall N."/>
            <person name="Watson M."/>
            <person name="Adriaenssens E.M."/>
            <person name="Foster-Nyarko E."/>
            <person name="Jarju S."/>
            <person name="Secka A."/>
            <person name="Antonio M."/>
            <person name="Oren A."/>
            <person name="Chaudhuri R.R."/>
            <person name="La Ragione R."/>
            <person name="Hildebrand F."/>
            <person name="Pallen M.J."/>
        </authorList>
    </citation>
    <scope>NUCLEOTIDE SEQUENCE</scope>
    <source>
        <strain evidence="4">CHK193-4272</strain>
    </source>
</reference>
<comment type="pathway">
    <text evidence="3">Carbohydrate biosynthesis; dTDP-L-rhamnose biosynthesis.</text>
</comment>
<dbReference type="InterPro" id="IPR014710">
    <property type="entry name" value="RmlC-like_jellyroll"/>
</dbReference>
<comment type="function">
    <text evidence="3">Catalyzes the epimerization of the C3' and C5'positions of dTDP-6-deoxy-D-xylo-4-hexulose, forming dTDP-6-deoxy-L-lyxo-4-hexulose.</text>
</comment>
<dbReference type="PANTHER" id="PTHR21047">
    <property type="entry name" value="DTDP-6-DEOXY-D-GLUCOSE-3,5 EPIMERASE"/>
    <property type="match status" value="1"/>
</dbReference>
<comment type="caution">
    <text evidence="4">The sequence shown here is derived from an EMBL/GenBank/DDBJ whole genome shotgun (WGS) entry which is preliminary data.</text>
</comment>
<feature type="active site" description="Proton donor" evidence="1">
    <location>
        <position position="132"/>
    </location>
</feature>
<comment type="catalytic activity">
    <reaction evidence="3">
        <text>dTDP-4-dehydro-6-deoxy-alpha-D-glucose = dTDP-4-dehydro-beta-L-rhamnose</text>
        <dbReference type="Rhea" id="RHEA:16969"/>
        <dbReference type="ChEBI" id="CHEBI:57649"/>
        <dbReference type="ChEBI" id="CHEBI:62830"/>
        <dbReference type="EC" id="5.1.3.13"/>
    </reaction>
</comment>
<dbReference type="PANTHER" id="PTHR21047:SF2">
    <property type="entry name" value="THYMIDINE DIPHOSPHO-4-KETO-RHAMNOSE 3,5-EPIMERASE"/>
    <property type="match status" value="1"/>
</dbReference>
<comment type="similarity">
    <text evidence="3">Belongs to the dTDP-4-dehydrorhamnose 3,5-epimerase family.</text>
</comment>
<reference evidence="4" key="2">
    <citation type="submission" date="2021-04" db="EMBL/GenBank/DDBJ databases">
        <authorList>
            <person name="Gilroy R."/>
        </authorList>
    </citation>
    <scope>NUCLEOTIDE SEQUENCE</scope>
    <source>
        <strain evidence="4">CHK193-4272</strain>
    </source>
</reference>
<feature type="site" description="Participates in a stacking interaction with the thymidine ring of dTDP-4-oxo-6-deoxyglucose" evidence="2">
    <location>
        <position position="138"/>
    </location>
</feature>
<dbReference type="GO" id="GO:0005829">
    <property type="term" value="C:cytosol"/>
    <property type="evidence" value="ECO:0007669"/>
    <property type="project" value="TreeGrafter"/>
</dbReference>
<evidence type="ECO:0000256" key="3">
    <source>
        <dbReference type="RuleBase" id="RU364069"/>
    </source>
</evidence>
<dbReference type="InterPro" id="IPR011051">
    <property type="entry name" value="RmlC_Cupin_sf"/>
</dbReference>
<dbReference type="Pfam" id="PF00908">
    <property type="entry name" value="dTDP_sugar_isom"/>
    <property type="match status" value="1"/>
</dbReference>
<dbReference type="CDD" id="cd00438">
    <property type="entry name" value="cupin_RmlC"/>
    <property type="match status" value="1"/>
</dbReference>
<gene>
    <name evidence="4" type="primary">rfbC</name>
    <name evidence="4" type="ORF">H9746_04670</name>
</gene>
<dbReference type="GO" id="GO:0019305">
    <property type="term" value="P:dTDP-rhamnose biosynthetic process"/>
    <property type="evidence" value="ECO:0007669"/>
    <property type="project" value="UniProtKB-UniRule"/>
</dbReference>
<dbReference type="GO" id="GO:0000271">
    <property type="term" value="P:polysaccharide biosynthetic process"/>
    <property type="evidence" value="ECO:0007669"/>
    <property type="project" value="TreeGrafter"/>
</dbReference>